<name>A0A251UFA3_HELAN</name>
<reference evidence="2" key="3">
    <citation type="submission" date="2020-06" db="EMBL/GenBank/DDBJ databases">
        <title>Helianthus annuus Genome sequencing and assembly Release 2.</title>
        <authorList>
            <person name="Gouzy J."/>
            <person name="Langlade N."/>
            <person name="Munos S."/>
        </authorList>
    </citation>
    <scope>NUCLEOTIDE SEQUENCE</scope>
    <source>
        <tissue evidence="2">Leaves</tissue>
    </source>
</reference>
<keyword evidence="4" id="KW-1185">Reference proteome</keyword>
<accession>A0A251UFA3</accession>
<protein>
    <submittedName>
        <fullName evidence="3">Uncharacterized protein</fullName>
    </submittedName>
</protein>
<keyword evidence="1" id="KW-1133">Transmembrane helix</keyword>
<evidence type="ECO:0000256" key="1">
    <source>
        <dbReference type="SAM" id="Phobius"/>
    </source>
</evidence>
<evidence type="ECO:0000313" key="3">
    <source>
        <dbReference type="EMBL" id="OTG21759.1"/>
    </source>
</evidence>
<evidence type="ECO:0000313" key="2">
    <source>
        <dbReference type="EMBL" id="KAF5800553.1"/>
    </source>
</evidence>
<evidence type="ECO:0000313" key="4">
    <source>
        <dbReference type="Proteomes" id="UP000215914"/>
    </source>
</evidence>
<dbReference type="Proteomes" id="UP000215914">
    <property type="component" value="Chromosome 6"/>
</dbReference>
<dbReference type="InParanoid" id="A0A251UFA3"/>
<keyword evidence="1" id="KW-0812">Transmembrane</keyword>
<keyword evidence="1" id="KW-0472">Membrane</keyword>
<reference evidence="2 4" key="1">
    <citation type="journal article" date="2017" name="Nature">
        <title>The sunflower genome provides insights into oil metabolism, flowering and Asterid evolution.</title>
        <authorList>
            <person name="Badouin H."/>
            <person name="Gouzy J."/>
            <person name="Grassa C.J."/>
            <person name="Murat F."/>
            <person name="Staton S.E."/>
            <person name="Cottret L."/>
            <person name="Lelandais-Briere C."/>
            <person name="Owens G.L."/>
            <person name="Carrere S."/>
            <person name="Mayjonade B."/>
            <person name="Legrand L."/>
            <person name="Gill N."/>
            <person name="Kane N.C."/>
            <person name="Bowers J.E."/>
            <person name="Hubner S."/>
            <person name="Bellec A."/>
            <person name="Berard A."/>
            <person name="Berges H."/>
            <person name="Blanchet N."/>
            <person name="Boniface M.C."/>
            <person name="Brunel D."/>
            <person name="Catrice O."/>
            <person name="Chaidir N."/>
            <person name="Claudel C."/>
            <person name="Donnadieu C."/>
            <person name="Faraut T."/>
            <person name="Fievet G."/>
            <person name="Helmstetter N."/>
            <person name="King M."/>
            <person name="Knapp S.J."/>
            <person name="Lai Z."/>
            <person name="Le Paslier M.C."/>
            <person name="Lippi Y."/>
            <person name="Lorenzon L."/>
            <person name="Mandel J.R."/>
            <person name="Marage G."/>
            <person name="Marchand G."/>
            <person name="Marquand E."/>
            <person name="Bret-Mestries E."/>
            <person name="Morien E."/>
            <person name="Nambeesan S."/>
            <person name="Nguyen T."/>
            <person name="Pegot-Espagnet P."/>
            <person name="Pouilly N."/>
            <person name="Raftis F."/>
            <person name="Sallet E."/>
            <person name="Schiex T."/>
            <person name="Thomas J."/>
            <person name="Vandecasteele C."/>
            <person name="Vares D."/>
            <person name="Vear F."/>
            <person name="Vautrin S."/>
            <person name="Crespi M."/>
            <person name="Mangin B."/>
            <person name="Burke J.M."/>
            <person name="Salse J."/>
            <person name="Munos S."/>
            <person name="Vincourt P."/>
            <person name="Rieseberg L.H."/>
            <person name="Langlade N.B."/>
        </authorList>
    </citation>
    <scope>NUCLEOTIDE SEQUENCE [LARGE SCALE GENOMIC DNA]</scope>
    <source>
        <strain evidence="4">cv. SF193</strain>
        <tissue evidence="2">Leaves</tissue>
    </source>
</reference>
<proteinExistence type="predicted"/>
<dbReference type="EMBL" id="CM007895">
    <property type="protein sequence ID" value="OTG21759.1"/>
    <property type="molecule type" value="Genomic_DNA"/>
</dbReference>
<reference evidence="3" key="2">
    <citation type="submission" date="2017-02" db="EMBL/GenBank/DDBJ databases">
        <title>Sunflower complete genome.</title>
        <authorList>
            <person name="Langlade N."/>
            <person name="Munos S."/>
        </authorList>
    </citation>
    <scope>NUCLEOTIDE SEQUENCE [LARGE SCALE GENOMIC DNA]</scope>
    <source>
        <tissue evidence="3">Leaves</tissue>
    </source>
</reference>
<dbReference type="AlphaFoldDB" id="A0A251UFA3"/>
<sequence>MIPVMCRGSHHLPQLCVFCIWYLMVVVGGVSLATGDAGISIATGDGGEETSVFEIFYFLGQ</sequence>
<feature type="transmembrane region" description="Helical" evidence="1">
    <location>
        <begin position="12"/>
        <end position="33"/>
    </location>
</feature>
<dbReference type="Gramene" id="mRNA:HanXRQr2_Chr06g0238131">
    <property type="protein sequence ID" value="mRNA:HanXRQr2_Chr06g0238131"/>
    <property type="gene ID" value="HanXRQr2_Chr06g0238131"/>
</dbReference>
<dbReference type="EMBL" id="MNCJ02000321">
    <property type="protein sequence ID" value="KAF5800553.1"/>
    <property type="molecule type" value="Genomic_DNA"/>
</dbReference>
<gene>
    <name evidence="3" type="ORF">HannXRQ_Chr06g0164041</name>
    <name evidence="2" type="ORF">HanXRQr2_Chr06g0238131</name>
</gene>
<organism evidence="3 4">
    <name type="scientific">Helianthus annuus</name>
    <name type="common">Common sunflower</name>
    <dbReference type="NCBI Taxonomy" id="4232"/>
    <lineage>
        <taxon>Eukaryota</taxon>
        <taxon>Viridiplantae</taxon>
        <taxon>Streptophyta</taxon>
        <taxon>Embryophyta</taxon>
        <taxon>Tracheophyta</taxon>
        <taxon>Spermatophyta</taxon>
        <taxon>Magnoliopsida</taxon>
        <taxon>eudicotyledons</taxon>
        <taxon>Gunneridae</taxon>
        <taxon>Pentapetalae</taxon>
        <taxon>asterids</taxon>
        <taxon>campanulids</taxon>
        <taxon>Asterales</taxon>
        <taxon>Asteraceae</taxon>
        <taxon>Asteroideae</taxon>
        <taxon>Heliantheae alliance</taxon>
        <taxon>Heliantheae</taxon>
        <taxon>Helianthus</taxon>
    </lineage>
</organism>